<evidence type="ECO:0000313" key="7">
    <source>
        <dbReference type="Proteomes" id="UP001189429"/>
    </source>
</evidence>
<organism evidence="6 7">
    <name type="scientific">Prorocentrum cordatum</name>
    <dbReference type="NCBI Taxonomy" id="2364126"/>
    <lineage>
        <taxon>Eukaryota</taxon>
        <taxon>Sar</taxon>
        <taxon>Alveolata</taxon>
        <taxon>Dinophyceae</taxon>
        <taxon>Prorocentrales</taxon>
        <taxon>Prorocentraceae</taxon>
        <taxon>Prorocentrum</taxon>
    </lineage>
</organism>
<proteinExistence type="inferred from homology"/>
<feature type="transmembrane region" description="Helical" evidence="5">
    <location>
        <begin position="242"/>
        <end position="263"/>
    </location>
</feature>
<dbReference type="InterPro" id="IPR001096">
    <property type="entry name" value="Peptidase_C13"/>
</dbReference>
<keyword evidence="5" id="KW-1133">Transmembrane helix</keyword>
<evidence type="ECO:0008006" key="8">
    <source>
        <dbReference type="Google" id="ProtNLM"/>
    </source>
</evidence>
<evidence type="ECO:0000313" key="6">
    <source>
        <dbReference type="EMBL" id="CAK0815547.1"/>
    </source>
</evidence>
<protein>
    <recommendedName>
        <fullName evidence="8">GPI-anchor transamidase</fullName>
    </recommendedName>
</protein>
<evidence type="ECO:0000256" key="1">
    <source>
        <dbReference type="ARBA" id="ARBA00004687"/>
    </source>
</evidence>
<keyword evidence="5" id="KW-0812">Transmembrane</keyword>
<evidence type="ECO:0000256" key="3">
    <source>
        <dbReference type="ARBA" id="ARBA00022502"/>
    </source>
</evidence>
<dbReference type="EMBL" id="CAUYUJ010005947">
    <property type="protein sequence ID" value="CAK0815547.1"/>
    <property type="molecule type" value="Genomic_DNA"/>
</dbReference>
<dbReference type="PANTHER" id="PTHR48067:SF1">
    <property type="entry name" value="GPI-ANCHOR TRANSAMIDASE"/>
    <property type="match status" value="1"/>
</dbReference>
<evidence type="ECO:0000256" key="4">
    <source>
        <dbReference type="ARBA" id="ARBA00022729"/>
    </source>
</evidence>
<keyword evidence="7" id="KW-1185">Reference proteome</keyword>
<gene>
    <name evidence="6" type="ORF">PCOR1329_LOCUS18812</name>
</gene>
<accession>A0ABN9R9I8</accession>
<dbReference type="PANTHER" id="PTHR48067">
    <property type="entry name" value="GPI-ANCHOR TRANSAMIDASE"/>
    <property type="match status" value="1"/>
</dbReference>
<comment type="similarity">
    <text evidence="2">Belongs to the peptidase C13 family.</text>
</comment>
<keyword evidence="3" id="KW-0337">GPI-anchor biosynthesis</keyword>
<comment type="caution">
    <text evidence="6">The sequence shown here is derived from an EMBL/GenBank/DDBJ whole genome shotgun (WGS) entry which is preliminary data.</text>
</comment>
<sequence length="267" mass="28790">MSNVFIFITGHSGDEFIKFQDWEEITSTDIADAFAQMHKQRRYKKVFWVSDTCQASTLQNQFYSPEIVAIGSSAKNQNSYSHHMDPQLGVAVIDRFTYYSLDFMNKLTLSSKSTLKTFMDIFDPKLLYADPQMRTDLFSDDISNTLLTEFFASTGRMRFQNTSLQLARASAATEGACAMPPSAAHGRANVVGTGLQAERMQEGTVPDLLFSKLALLRELGGGGALPASFEAVSAPPPGGGPAAAMSAIAAGCALAFGALAWLAGAVL</sequence>
<dbReference type="InterPro" id="IPR028361">
    <property type="entry name" value="GPI_transamidase"/>
</dbReference>
<evidence type="ECO:0000256" key="5">
    <source>
        <dbReference type="SAM" id="Phobius"/>
    </source>
</evidence>
<evidence type="ECO:0000256" key="2">
    <source>
        <dbReference type="ARBA" id="ARBA00009941"/>
    </source>
</evidence>
<dbReference type="Gene3D" id="3.40.50.1460">
    <property type="match status" value="1"/>
</dbReference>
<dbReference type="Proteomes" id="UP001189429">
    <property type="component" value="Unassembled WGS sequence"/>
</dbReference>
<reference evidence="6" key="1">
    <citation type="submission" date="2023-10" db="EMBL/GenBank/DDBJ databases">
        <authorList>
            <person name="Chen Y."/>
            <person name="Shah S."/>
            <person name="Dougan E. K."/>
            <person name="Thang M."/>
            <person name="Chan C."/>
        </authorList>
    </citation>
    <scope>NUCLEOTIDE SEQUENCE [LARGE SCALE GENOMIC DNA]</scope>
</reference>
<keyword evidence="4" id="KW-0732">Signal</keyword>
<comment type="pathway">
    <text evidence="1">Glycolipid biosynthesis; glycosylphosphatidylinositol-anchor biosynthesis.</text>
</comment>
<keyword evidence="5" id="KW-0472">Membrane</keyword>
<name>A0ABN9R9I8_9DINO</name>
<dbReference type="Pfam" id="PF01650">
    <property type="entry name" value="Peptidase_C13"/>
    <property type="match status" value="1"/>
</dbReference>